<dbReference type="EMBL" id="CAEFZW010000001">
    <property type="protein sequence ID" value="CAB4252143.1"/>
    <property type="molecule type" value="Genomic_DNA"/>
</dbReference>
<keyword evidence="6" id="KW-0418">Kinase</keyword>
<dbReference type="InterPro" id="IPR036915">
    <property type="entry name" value="Cyclin-like_sf"/>
</dbReference>
<dbReference type="InterPro" id="IPR031658">
    <property type="entry name" value="Cyclin_C_2"/>
</dbReference>
<dbReference type="Pfam" id="PF16899">
    <property type="entry name" value="Cyclin_C_2"/>
    <property type="match status" value="1"/>
</dbReference>
<sequence length="389" mass="45079">MSREISQTPNIDNSNSPSTVTENEDPKKPPNYKRISDDDLYRHSSQYRIWSFTKDNLRERRQQTNQRAIALINEKLGKFIEEKKSTLTEDELQTLRAKASPLSMEEEFQLINFYSKKVQVIAQHLNLPTEVIATSITFFRRFFLDNSVMEFDPKNLVHTTIFLACKSENYFISVDSFAKKAKSNREAILKYEFKLVESLKFSLLNHHPYKPLHGFFLDIQTILYGKVDLKYMGQIYDRCKKKITDALLTDIVYLFTPPQITLAIILMEDEQLISRYLEMKFGKDITNNTEDEKKEENKDVNETKPGKTEDKTKTPNDIELDKLLVVIGQCVDVLEKSESVTTEDAKRVAAKNYYCQNPSILLQKLKRKLEASGDDNGSESPSKKPKVEQ</sequence>
<feature type="region of interest" description="Disordered" evidence="4">
    <location>
        <begin position="288"/>
        <end position="314"/>
    </location>
</feature>
<evidence type="ECO:0000259" key="5">
    <source>
        <dbReference type="SMART" id="SM00385"/>
    </source>
</evidence>
<organism evidence="6 7">
    <name type="scientific">Maudiozyma barnettii</name>
    <dbReference type="NCBI Taxonomy" id="61262"/>
    <lineage>
        <taxon>Eukaryota</taxon>
        <taxon>Fungi</taxon>
        <taxon>Dikarya</taxon>
        <taxon>Ascomycota</taxon>
        <taxon>Saccharomycotina</taxon>
        <taxon>Saccharomycetes</taxon>
        <taxon>Saccharomycetales</taxon>
        <taxon>Saccharomycetaceae</taxon>
        <taxon>Maudiozyma</taxon>
    </lineage>
</organism>
<keyword evidence="2 3" id="KW-0195">Cyclin</keyword>
<reference evidence="6 7" key="1">
    <citation type="submission" date="2020-05" db="EMBL/GenBank/DDBJ databases">
        <authorList>
            <person name="Casaregola S."/>
            <person name="Devillers H."/>
            <person name="Grondin C."/>
        </authorList>
    </citation>
    <scope>NUCLEOTIDE SEQUENCE [LARGE SCALE GENOMIC DNA]</scope>
    <source>
        <strain evidence="6 7">CLIB 1767</strain>
    </source>
</reference>
<comment type="similarity">
    <text evidence="1">Belongs to the cyclin family. Cyclin C subfamily.</text>
</comment>
<dbReference type="SUPFAM" id="SSF47954">
    <property type="entry name" value="Cyclin-like"/>
    <property type="match status" value="2"/>
</dbReference>
<gene>
    <name evidence="6" type="ORF">KABA2_01S07018</name>
</gene>
<evidence type="ECO:0000256" key="2">
    <source>
        <dbReference type="ARBA" id="ARBA00023127"/>
    </source>
</evidence>
<dbReference type="GeneID" id="64855267"/>
<dbReference type="RefSeq" id="XP_041404182.1">
    <property type="nucleotide sequence ID" value="XM_041548248.1"/>
</dbReference>
<dbReference type="PANTHER" id="PTHR10026">
    <property type="entry name" value="CYCLIN"/>
    <property type="match status" value="1"/>
</dbReference>
<feature type="region of interest" description="Disordered" evidence="4">
    <location>
        <begin position="1"/>
        <end position="37"/>
    </location>
</feature>
<evidence type="ECO:0000256" key="3">
    <source>
        <dbReference type="RuleBase" id="RU000383"/>
    </source>
</evidence>
<evidence type="ECO:0000313" key="7">
    <source>
        <dbReference type="Proteomes" id="UP000644660"/>
    </source>
</evidence>
<evidence type="ECO:0000313" key="6">
    <source>
        <dbReference type="EMBL" id="CAB4252143.1"/>
    </source>
</evidence>
<dbReference type="CDD" id="cd20524">
    <property type="entry name" value="CYCLIN_CCNH_rpt1"/>
    <property type="match status" value="1"/>
</dbReference>
<comment type="caution">
    <text evidence="6">The sequence shown here is derived from an EMBL/GenBank/DDBJ whole genome shotgun (WGS) entry which is preliminary data.</text>
</comment>
<dbReference type="OrthoDB" id="340962at2759"/>
<dbReference type="GO" id="GO:0016538">
    <property type="term" value="F:cyclin-dependent protein serine/threonine kinase regulator activity"/>
    <property type="evidence" value="ECO:0007669"/>
    <property type="project" value="InterPro"/>
</dbReference>
<dbReference type="InterPro" id="IPR027081">
    <property type="entry name" value="CyclinH/Ccl1"/>
</dbReference>
<dbReference type="Pfam" id="PF00134">
    <property type="entry name" value="Cyclin_N"/>
    <property type="match status" value="1"/>
</dbReference>
<dbReference type="GO" id="GO:0070985">
    <property type="term" value="C:transcription factor TFIIK complex"/>
    <property type="evidence" value="ECO:0007669"/>
    <property type="project" value="InterPro"/>
</dbReference>
<dbReference type="Gene3D" id="1.10.472.10">
    <property type="entry name" value="Cyclin-like"/>
    <property type="match status" value="2"/>
</dbReference>
<feature type="domain" description="Cyclin-like" evidence="5">
    <location>
        <begin position="116"/>
        <end position="197"/>
    </location>
</feature>
<dbReference type="GO" id="GO:0006357">
    <property type="term" value="P:regulation of transcription by RNA polymerase II"/>
    <property type="evidence" value="ECO:0007669"/>
    <property type="project" value="InterPro"/>
</dbReference>
<dbReference type="GO" id="GO:0016301">
    <property type="term" value="F:kinase activity"/>
    <property type="evidence" value="ECO:0007669"/>
    <property type="project" value="UniProtKB-KW"/>
</dbReference>
<feature type="region of interest" description="Disordered" evidence="4">
    <location>
        <begin position="366"/>
        <end position="389"/>
    </location>
</feature>
<dbReference type="Proteomes" id="UP000644660">
    <property type="component" value="Unassembled WGS sequence"/>
</dbReference>
<keyword evidence="6" id="KW-0808">Transferase</keyword>
<feature type="compositionally biased region" description="Polar residues" evidence="4">
    <location>
        <begin position="1"/>
        <end position="21"/>
    </location>
</feature>
<dbReference type="NCBIfam" id="TIGR00569">
    <property type="entry name" value="ccl1"/>
    <property type="match status" value="1"/>
</dbReference>
<evidence type="ECO:0000256" key="4">
    <source>
        <dbReference type="SAM" id="MobiDB-lite"/>
    </source>
</evidence>
<accession>A0A8H2VBB8</accession>
<name>A0A8H2VBB8_9SACH</name>
<proteinExistence type="inferred from homology"/>
<dbReference type="FunFam" id="1.10.472.10:FF:000128">
    <property type="entry name" value="TFIIK subunit"/>
    <property type="match status" value="1"/>
</dbReference>
<dbReference type="GO" id="GO:0006351">
    <property type="term" value="P:DNA-templated transcription"/>
    <property type="evidence" value="ECO:0007669"/>
    <property type="project" value="InterPro"/>
</dbReference>
<dbReference type="SMART" id="SM00385">
    <property type="entry name" value="CYCLIN"/>
    <property type="match status" value="1"/>
</dbReference>
<dbReference type="CDD" id="cd20525">
    <property type="entry name" value="CYCLIN_CCNH_rpt2"/>
    <property type="match status" value="1"/>
</dbReference>
<keyword evidence="7" id="KW-1185">Reference proteome</keyword>
<feature type="compositionally biased region" description="Basic and acidic residues" evidence="4">
    <location>
        <begin position="24"/>
        <end position="37"/>
    </location>
</feature>
<dbReference type="InterPro" id="IPR006671">
    <property type="entry name" value="Cyclin_N"/>
</dbReference>
<evidence type="ECO:0000256" key="1">
    <source>
        <dbReference type="ARBA" id="ARBA00008638"/>
    </source>
</evidence>
<dbReference type="InterPro" id="IPR043198">
    <property type="entry name" value="Cyclin/Ssn8"/>
</dbReference>
<protein>
    <submittedName>
        <fullName evidence="6">Similar to Saccharomyces cerevisiae YPR025C CCL1 Cyclin associated with protein kinase Kin28p</fullName>
    </submittedName>
</protein>
<dbReference type="InterPro" id="IPR013763">
    <property type="entry name" value="Cyclin-like_dom"/>
</dbReference>
<dbReference type="AlphaFoldDB" id="A0A8H2VBB8"/>
<feature type="compositionally biased region" description="Basic and acidic residues" evidence="4">
    <location>
        <begin position="290"/>
        <end position="314"/>
    </location>
</feature>